<dbReference type="GO" id="GO:0000150">
    <property type="term" value="F:DNA strand exchange activity"/>
    <property type="evidence" value="ECO:0007669"/>
    <property type="project" value="TreeGrafter"/>
</dbReference>
<evidence type="ECO:0000256" key="1">
    <source>
        <dbReference type="ARBA" id="ARBA00023125"/>
    </source>
</evidence>
<dbReference type="InterPro" id="IPR050639">
    <property type="entry name" value="SSR_resolvase"/>
</dbReference>
<feature type="coiled-coil region" evidence="3">
    <location>
        <begin position="151"/>
        <end position="185"/>
    </location>
</feature>
<feature type="non-terminal residue" evidence="5">
    <location>
        <position position="259"/>
    </location>
</feature>
<reference evidence="5" key="1">
    <citation type="submission" date="2018-05" db="EMBL/GenBank/DDBJ databases">
        <authorList>
            <person name="Lanie J.A."/>
            <person name="Ng W.-L."/>
            <person name="Kazmierczak K.M."/>
            <person name="Andrzejewski T.M."/>
            <person name="Davidsen T.M."/>
            <person name="Wayne K.J."/>
            <person name="Tettelin H."/>
            <person name="Glass J.I."/>
            <person name="Rusch D."/>
            <person name="Podicherti R."/>
            <person name="Tsui H.-C.T."/>
            <person name="Winkler M.E."/>
        </authorList>
    </citation>
    <scope>NUCLEOTIDE SEQUENCE</scope>
</reference>
<feature type="domain" description="Recombinase zinc beta ribbon" evidence="4">
    <location>
        <begin position="74"/>
        <end position="133"/>
    </location>
</feature>
<protein>
    <recommendedName>
        <fullName evidence="4">Recombinase zinc beta ribbon domain-containing protein</fullName>
    </recommendedName>
</protein>
<dbReference type="GO" id="GO:0003677">
    <property type="term" value="F:DNA binding"/>
    <property type="evidence" value="ECO:0007669"/>
    <property type="project" value="UniProtKB-KW"/>
</dbReference>
<evidence type="ECO:0000259" key="4">
    <source>
        <dbReference type="Pfam" id="PF13408"/>
    </source>
</evidence>
<keyword evidence="3" id="KW-0175">Coiled coil</keyword>
<gene>
    <name evidence="5" type="ORF">METZ01_LOCUS373114</name>
</gene>
<name>A0A382TDR0_9ZZZZ</name>
<organism evidence="5">
    <name type="scientific">marine metagenome</name>
    <dbReference type="NCBI Taxonomy" id="408172"/>
    <lineage>
        <taxon>unclassified sequences</taxon>
        <taxon>metagenomes</taxon>
        <taxon>ecological metagenomes</taxon>
    </lineage>
</organism>
<proteinExistence type="predicted"/>
<evidence type="ECO:0000256" key="2">
    <source>
        <dbReference type="ARBA" id="ARBA00023172"/>
    </source>
</evidence>
<dbReference type="InterPro" id="IPR025827">
    <property type="entry name" value="Zn_ribbon_recom_dom"/>
</dbReference>
<evidence type="ECO:0000313" key="5">
    <source>
        <dbReference type="EMBL" id="SVD20260.1"/>
    </source>
</evidence>
<dbReference type="PANTHER" id="PTHR30461">
    <property type="entry name" value="DNA-INVERTASE FROM LAMBDOID PROPHAGE"/>
    <property type="match status" value="1"/>
</dbReference>
<dbReference type="Pfam" id="PF13408">
    <property type="entry name" value="Zn_ribbon_recom"/>
    <property type="match status" value="1"/>
</dbReference>
<accession>A0A382TDR0</accession>
<dbReference type="PANTHER" id="PTHR30461:SF2">
    <property type="entry name" value="SERINE RECOMBINASE PINE-RELATED"/>
    <property type="match status" value="1"/>
</dbReference>
<keyword evidence="2" id="KW-0233">DNA recombination</keyword>
<evidence type="ECO:0000256" key="3">
    <source>
        <dbReference type="SAM" id="Coils"/>
    </source>
</evidence>
<dbReference type="AlphaFoldDB" id="A0A382TDR0"/>
<dbReference type="EMBL" id="UINC01135853">
    <property type="protein sequence ID" value="SVD20260.1"/>
    <property type="molecule type" value="Genomic_DNA"/>
</dbReference>
<keyword evidence="1" id="KW-0238">DNA-binding</keyword>
<sequence>MDKSTILTWFRVPFRFAGCMVYGHKNKHQGYRPREEWIIQPDCFPAIISMDEAEQAYQISVSKRGRKGQKVQYLLSGLLKCQVCDNNFQMDFDKRKPKQSFYRCDSRRRGAKLCSNSRYLNRDRLETLVLEMVSEVVLEKGHLEQYYQKCLEEYNRNQGEREEELKWLRQQLQELEQRIENATEVLMQSPNLKERFIPKIQADEKEIRRVNTEIETRNLASAPSGVDLISFRQEMEQALQGEQQIQKTALSSLIHRIDV</sequence>